<protein>
    <submittedName>
        <fullName evidence="2">Uncharacterized protein</fullName>
    </submittedName>
</protein>
<feature type="region of interest" description="Disordered" evidence="1">
    <location>
        <begin position="219"/>
        <end position="240"/>
    </location>
</feature>
<dbReference type="RefSeq" id="WP_213002249.1">
    <property type="nucleotide sequence ID" value="NZ_BOQP01000049.1"/>
</dbReference>
<evidence type="ECO:0000313" key="3">
    <source>
        <dbReference type="Proteomes" id="UP000680865"/>
    </source>
</evidence>
<name>A0A919T1W5_9ACTN</name>
<dbReference type="Proteomes" id="UP000680865">
    <property type="component" value="Unassembled WGS sequence"/>
</dbReference>
<gene>
    <name evidence="2" type="ORF">Aco04nite_78580</name>
</gene>
<reference evidence="2" key="1">
    <citation type="submission" date="2021-03" db="EMBL/GenBank/DDBJ databases">
        <title>Whole genome shotgun sequence of Actinoplanes consettensis NBRC 14913.</title>
        <authorList>
            <person name="Komaki H."/>
            <person name="Tamura T."/>
        </authorList>
    </citation>
    <scope>NUCLEOTIDE SEQUENCE</scope>
    <source>
        <strain evidence="2">NBRC 14913</strain>
    </source>
</reference>
<evidence type="ECO:0000256" key="1">
    <source>
        <dbReference type="SAM" id="MobiDB-lite"/>
    </source>
</evidence>
<dbReference type="AlphaFoldDB" id="A0A919T1W5"/>
<sequence>MPTVEPAVLIWMILLLVFAGATAIFAVPRRDPNIDGPAPSGRPRKLVARPEADRYAEEVAVAAERAAVTARSRREVWERAQEAAETAWAAFDEADRIARRSAAAAVFPVFKQRRTRAEIADRERFLHRKALAATRRRELSMDQLNVVLAHRDGWNPRKHPVAQETALRAAVREHRFAGYRAATERERLAWQESEKAAATLRGLRAEALAAKIRAGSGVVAERRPAPVPAARASQPRLAVH</sequence>
<comment type="caution">
    <text evidence="2">The sequence shown here is derived from an EMBL/GenBank/DDBJ whole genome shotgun (WGS) entry which is preliminary data.</text>
</comment>
<organism evidence="2 3">
    <name type="scientific">Winogradskya consettensis</name>
    <dbReference type="NCBI Taxonomy" id="113560"/>
    <lineage>
        <taxon>Bacteria</taxon>
        <taxon>Bacillati</taxon>
        <taxon>Actinomycetota</taxon>
        <taxon>Actinomycetes</taxon>
        <taxon>Micromonosporales</taxon>
        <taxon>Micromonosporaceae</taxon>
        <taxon>Winogradskya</taxon>
    </lineage>
</organism>
<proteinExistence type="predicted"/>
<accession>A0A919T1W5</accession>
<dbReference type="EMBL" id="BOQP01000049">
    <property type="protein sequence ID" value="GIM81824.1"/>
    <property type="molecule type" value="Genomic_DNA"/>
</dbReference>
<keyword evidence="3" id="KW-1185">Reference proteome</keyword>
<evidence type="ECO:0000313" key="2">
    <source>
        <dbReference type="EMBL" id="GIM81824.1"/>
    </source>
</evidence>